<keyword evidence="6 9" id="KW-0879">Wnt signaling pathway</keyword>
<evidence type="ECO:0000256" key="6">
    <source>
        <dbReference type="ARBA" id="ARBA00022687"/>
    </source>
</evidence>
<sequence length="364" mass="42246">MLPEFTHTSCLILTLVIFTCMTMAKLRRPILYNLHSDRTVCRTIPGLSKDQMELCYKEPDTTMAAMKGLQYAVSECQHQFKEQRWNCSSLVTKEKYPYTSPLFRKGFRETSFAQAISSAGISIAVARECSLGALLNCGCDSRKYQNQMRETLNWKWSGCSHNIHYSTRFAKLFLDRREKAKDIHANVNHHNNRIGRMVVKNNMQIKCKCHGMSGSCEFKTCWRIVPDMRIIGNILKEKYRNAHLFTMSNRGFKKIREKYDNRLSSQRKRRRSKEKKSTHRQNLIYYQTSPSYCEADISADVAGTSGRFCNRTSNGPDNCSSLCCGRGYNLLRRIRTELCKCKFEWCCEVKCDTCTIDEWISVCK</sequence>
<comment type="subcellular location">
    <subcellularLocation>
        <location evidence="1 9">Secreted</location>
        <location evidence="1 9">Extracellular space</location>
        <location evidence="1 9">Extracellular matrix</location>
    </subcellularLocation>
</comment>
<evidence type="ECO:0000313" key="10">
    <source>
        <dbReference type="EMBL" id="KAK9888597.1"/>
    </source>
</evidence>
<evidence type="ECO:0000256" key="4">
    <source>
        <dbReference type="ARBA" id="ARBA00022525"/>
    </source>
</evidence>
<dbReference type="Gene3D" id="3.30.2460.20">
    <property type="match status" value="1"/>
</dbReference>
<evidence type="ECO:0000256" key="1">
    <source>
        <dbReference type="ARBA" id="ARBA00004498"/>
    </source>
</evidence>
<evidence type="ECO:0000256" key="2">
    <source>
        <dbReference type="ARBA" id="ARBA00005683"/>
    </source>
</evidence>
<reference evidence="10 11" key="1">
    <citation type="submission" date="2023-03" db="EMBL/GenBank/DDBJ databases">
        <title>Genome insight into feeding habits of ladybird beetles.</title>
        <authorList>
            <person name="Li H.-S."/>
            <person name="Huang Y.-H."/>
            <person name="Pang H."/>
        </authorList>
    </citation>
    <scope>NUCLEOTIDE SEQUENCE [LARGE SCALE GENOMIC DNA]</scope>
    <source>
        <strain evidence="10">SYSU_2023b</strain>
        <tissue evidence="10">Whole body</tissue>
    </source>
</reference>
<dbReference type="InterPro" id="IPR043158">
    <property type="entry name" value="Wnt_C"/>
</dbReference>
<keyword evidence="11" id="KW-1185">Reference proteome</keyword>
<evidence type="ECO:0000256" key="9">
    <source>
        <dbReference type="RuleBase" id="RU003500"/>
    </source>
</evidence>
<dbReference type="GO" id="GO:0060560">
    <property type="term" value="P:developmental growth involved in morphogenesis"/>
    <property type="evidence" value="ECO:0007669"/>
    <property type="project" value="UniProtKB-ARBA"/>
</dbReference>
<comment type="function">
    <text evidence="9">Ligand for members of the frizzled family of seven transmembrane receptors.</text>
</comment>
<dbReference type="GO" id="GO:0000902">
    <property type="term" value="P:cell morphogenesis"/>
    <property type="evidence" value="ECO:0007669"/>
    <property type="project" value="UniProtKB-ARBA"/>
</dbReference>
<comment type="caution">
    <text evidence="10">The sequence shown here is derived from an EMBL/GenBank/DDBJ whole genome shotgun (WGS) entry which is preliminary data.</text>
</comment>
<keyword evidence="8" id="KW-0449">Lipoprotein</keyword>
<dbReference type="GO" id="GO:0045165">
    <property type="term" value="P:cell fate commitment"/>
    <property type="evidence" value="ECO:0007669"/>
    <property type="project" value="TreeGrafter"/>
</dbReference>
<name>A0AAW1UYW8_9CUCU</name>
<protein>
    <recommendedName>
        <fullName evidence="9">Protein Wnt</fullName>
    </recommendedName>
</protein>
<dbReference type="AlphaFoldDB" id="A0AAW1UYW8"/>
<dbReference type="SMART" id="SM00097">
    <property type="entry name" value="WNT1"/>
    <property type="match status" value="1"/>
</dbReference>
<dbReference type="GO" id="GO:0005615">
    <property type="term" value="C:extracellular space"/>
    <property type="evidence" value="ECO:0007669"/>
    <property type="project" value="TreeGrafter"/>
</dbReference>
<accession>A0AAW1UYW8</accession>
<dbReference type="Pfam" id="PF00110">
    <property type="entry name" value="wnt"/>
    <property type="match status" value="1"/>
</dbReference>
<keyword evidence="5" id="KW-0272">Extracellular matrix</keyword>
<gene>
    <name evidence="10" type="ORF">WA026_000832</name>
</gene>
<dbReference type="GO" id="GO:0005109">
    <property type="term" value="F:frizzled binding"/>
    <property type="evidence" value="ECO:0007669"/>
    <property type="project" value="TreeGrafter"/>
</dbReference>
<dbReference type="FunFam" id="3.30.2460.20:FF:000001">
    <property type="entry name" value="Wnt homolog"/>
    <property type="match status" value="1"/>
</dbReference>
<evidence type="ECO:0000313" key="11">
    <source>
        <dbReference type="Proteomes" id="UP001431783"/>
    </source>
</evidence>
<keyword evidence="7" id="KW-1015">Disulfide bond</keyword>
<dbReference type="GO" id="GO:0007517">
    <property type="term" value="P:muscle organ development"/>
    <property type="evidence" value="ECO:0007669"/>
    <property type="project" value="UniProtKB-ARBA"/>
</dbReference>
<dbReference type="InterPro" id="IPR005817">
    <property type="entry name" value="Wnt"/>
</dbReference>
<dbReference type="InterPro" id="IPR018161">
    <property type="entry name" value="Wnt_CS"/>
</dbReference>
<organism evidence="10 11">
    <name type="scientific">Henosepilachna vigintioctopunctata</name>
    <dbReference type="NCBI Taxonomy" id="420089"/>
    <lineage>
        <taxon>Eukaryota</taxon>
        <taxon>Metazoa</taxon>
        <taxon>Ecdysozoa</taxon>
        <taxon>Arthropoda</taxon>
        <taxon>Hexapoda</taxon>
        <taxon>Insecta</taxon>
        <taxon>Pterygota</taxon>
        <taxon>Neoptera</taxon>
        <taxon>Endopterygota</taxon>
        <taxon>Coleoptera</taxon>
        <taxon>Polyphaga</taxon>
        <taxon>Cucujiformia</taxon>
        <taxon>Coccinelloidea</taxon>
        <taxon>Coccinellidae</taxon>
        <taxon>Epilachninae</taxon>
        <taxon>Epilachnini</taxon>
        <taxon>Henosepilachna</taxon>
    </lineage>
</organism>
<evidence type="ECO:0000256" key="5">
    <source>
        <dbReference type="ARBA" id="ARBA00022530"/>
    </source>
</evidence>
<dbReference type="Proteomes" id="UP001431783">
    <property type="component" value="Unassembled WGS sequence"/>
</dbReference>
<dbReference type="GO" id="GO:0060070">
    <property type="term" value="P:canonical Wnt signaling pathway"/>
    <property type="evidence" value="ECO:0007669"/>
    <property type="project" value="TreeGrafter"/>
</dbReference>
<evidence type="ECO:0000256" key="8">
    <source>
        <dbReference type="ARBA" id="ARBA00023288"/>
    </source>
</evidence>
<dbReference type="EMBL" id="JARQZJ010000121">
    <property type="protein sequence ID" value="KAK9888597.1"/>
    <property type="molecule type" value="Genomic_DNA"/>
</dbReference>
<evidence type="ECO:0000256" key="3">
    <source>
        <dbReference type="ARBA" id="ARBA00022473"/>
    </source>
</evidence>
<keyword evidence="3 9" id="KW-0217">Developmental protein</keyword>
<evidence type="ECO:0000256" key="7">
    <source>
        <dbReference type="ARBA" id="ARBA00023157"/>
    </source>
</evidence>
<dbReference type="PROSITE" id="PS00246">
    <property type="entry name" value="WNT1"/>
    <property type="match status" value="1"/>
</dbReference>
<dbReference type="GO" id="GO:0005125">
    <property type="term" value="F:cytokine activity"/>
    <property type="evidence" value="ECO:0007669"/>
    <property type="project" value="TreeGrafter"/>
</dbReference>
<dbReference type="PANTHER" id="PTHR12027:SF98">
    <property type="entry name" value="PROTEIN WNT"/>
    <property type="match status" value="1"/>
</dbReference>
<dbReference type="GO" id="GO:0030182">
    <property type="term" value="P:neuron differentiation"/>
    <property type="evidence" value="ECO:0007669"/>
    <property type="project" value="TreeGrafter"/>
</dbReference>
<dbReference type="PRINTS" id="PR01349">
    <property type="entry name" value="WNTPROTEIN"/>
</dbReference>
<dbReference type="PANTHER" id="PTHR12027">
    <property type="entry name" value="WNT RELATED"/>
    <property type="match status" value="1"/>
</dbReference>
<comment type="similarity">
    <text evidence="2 9">Belongs to the Wnt family.</text>
</comment>
<proteinExistence type="inferred from homology"/>
<keyword evidence="4" id="KW-0964">Secreted</keyword>